<evidence type="ECO:0000313" key="2">
    <source>
        <dbReference type="Proteomes" id="UP000886501"/>
    </source>
</evidence>
<evidence type="ECO:0000313" key="1">
    <source>
        <dbReference type="EMBL" id="KAF9646389.1"/>
    </source>
</evidence>
<comment type="caution">
    <text evidence="1">The sequence shown here is derived from an EMBL/GenBank/DDBJ whole genome shotgun (WGS) entry which is preliminary data.</text>
</comment>
<sequence>MDPKLTEPPFVQAEGVINLRDAGGQLSRLPSYTNHIVKPRYLYRAGEPSRITPKGIIQLRDELGVRKVFDLRSDVEVKGYKADPLIIEGVGFVKAPVSSAEAYDPFSLARRVKGFQDDPLGAFLHLYMEIMEKGTDSVYKVLTHIRDHPDEPCLVHCTAGKDRTGTIVAVIHLLLGVDDEEIVKDYTLTTVGLEPALPGLVERFKAHDVYRDNWEGTMNMSSSKPEWIIAFLSQFREKYGTAEGYVKNRVGLSDEDIEKIRVNLLVPKTVPN</sequence>
<keyword evidence="2" id="KW-1185">Reference proteome</keyword>
<organism evidence="1 2">
    <name type="scientific">Thelephora ganbajun</name>
    <name type="common">Ganba fungus</name>
    <dbReference type="NCBI Taxonomy" id="370292"/>
    <lineage>
        <taxon>Eukaryota</taxon>
        <taxon>Fungi</taxon>
        <taxon>Dikarya</taxon>
        <taxon>Basidiomycota</taxon>
        <taxon>Agaricomycotina</taxon>
        <taxon>Agaricomycetes</taxon>
        <taxon>Thelephorales</taxon>
        <taxon>Thelephoraceae</taxon>
        <taxon>Thelephora</taxon>
    </lineage>
</organism>
<dbReference type="EMBL" id="MU118059">
    <property type="protein sequence ID" value="KAF9646389.1"/>
    <property type="molecule type" value="Genomic_DNA"/>
</dbReference>
<accession>A0ACB6Z9H2</accession>
<name>A0ACB6Z9H2_THEGA</name>
<proteinExistence type="predicted"/>
<dbReference type="Proteomes" id="UP000886501">
    <property type="component" value="Unassembled WGS sequence"/>
</dbReference>
<protein>
    <submittedName>
        <fullName evidence="1">Uncharacterized protein</fullName>
    </submittedName>
</protein>
<reference evidence="1" key="1">
    <citation type="submission" date="2019-10" db="EMBL/GenBank/DDBJ databases">
        <authorList>
            <consortium name="DOE Joint Genome Institute"/>
            <person name="Kuo A."/>
            <person name="Miyauchi S."/>
            <person name="Kiss E."/>
            <person name="Drula E."/>
            <person name="Kohler A."/>
            <person name="Sanchez-Garcia M."/>
            <person name="Andreopoulos B."/>
            <person name="Barry K.W."/>
            <person name="Bonito G."/>
            <person name="Buee M."/>
            <person name="Carver A."/>
            <person name="Chen C."/>
            <person name="Cichocki N."/>
            <person name="Clum A."/>
            <person name="Culley D."/>
            <person name="Crous P.W."/>
            <person name="Fauchery L."/>
            <person name="Girlanda M."/>
            <person name="Hayes R."/>
            <person name="Keri Z."/>
            <person name="Labutti K."/>
            <person name="Lipzen A."/>
            <person name="Lombard V."/>
            <person name="Magnuson J."/>
            <person name="Maillard F."/>
            <person name="Morin E."/>
            <person name="Murat C."/>
            <person name="Nolan M."/>
            <person name="Ohm R."/>
            <person name="Pangilinan J."/>
            <person name="Pereira M."/>
            <person name="Perotto S."/>
            <person name="Peter M."/>
            <person name="Riley R."/>
            <person name="Sitrit Y."/>
            <person name="Stielow B."/>
            <person name="Szollosi G."/>
            <person name="Zifcakova L."/>
            <person name="Stursova M."/>
            <person name="Spatafora J.W."/>
            <person name="Tedersoo L."/>
            <person name="Vaario L.-M."/>
            <person name="Yamada A."/>
            <person name="Yan M."/>
            <person name="Wang P."/>
            <person name="Xu J."/>
            <person name="Bruns T."/>
            <person name="Baldrian P."/>
            <person name="Vilgalys R."/>
            <person name="Henrissat B."/>
            <person name="Grigoriev I.V."/>
            <person name="Hibbett D."/>
            <person name="Nagy L.G."/>
            <person name="Martin F.M."/>
        </authorList>
    </citation>
    <scope>NUCLEOTIDE SEQUENCE</scope>
    <source>
        <strain evidence="1">P2</strain>
    </source>
</reference>
<gene>
    <name evidence="1" type="ORF">BDM02DRAFT_3156559</name>
</gene>
<reference evidence="1" key="2">
    <citation type="journal article" date="2020" name="Nat. Commun.">
        <title>Large-scale genome sequencing of mycorrhizal fungi provides insights into the early evolution of symbiotic traits.</title>
        <authorList>
            <person name="Miyauchi S."/>
            <person name="Kiss E."/>
            <person name="Kuo A."/>
            <person name="Drula E."/>
            <person name="Kohler A."/>
            <person name="Sanchez-Garcia M."/>
            <person name="Morin E."/>
            <person name="Andreopoulos B."/>
            <person name="Barry K.W."/>
            <person name="Bonito G."/>
            <person name="Buee M."/>
            <person name="Carver A."/>
            <person name="Chen C."/>
            <person name="Cichocki N."/>
            <person name="Clum A."/>
            <person name="Culley D."/>
            <person name="Crous P.W."/>
            <person name="Fauchery L."/>
            <person name="Girlanda M."/>
            <person name="Hayes R.D."/>
            <person name="Keri Z."/>
            <person name="LaButti K."/>
            <person name="Lipzen A."/>
            <person name="Lombard V."/>
            <person name="Magnuson J."/>
            <person name="Maillard F."/>
            <person name="Murat C."/>
            <person name="Nolan M."/>
            <person name="Ohm R.A."/>
            <person name="Pangilinan J."/>
            <person name="Pereira M.F."/>
            <person name="Perotto S."/>
            <person name="Peter M."/>
            <person name="Pfister S."/>
            <person name="Riley R."/>
            <person name="Sitrit Y."/>
            <person name="Stielow J.B."/>
            <person name="Szollosi G."/>
            <person name="Zifcakova L."/>
            <person name="Stursova M."/>
            <person name="Spatafora J.W."/>
            <person name="Tedersoo L."/>
            <person name="Vaario L.M."/>
            <person name="Yamada A."/>
            <person name="Yan M."/>
            <person name="Wang P."/>
            <person name="Xu J."/>
            <person name="Bruns T."/>
            <person name="Baldrian P."/>
            <person name="Vilgalys R."/>
            <person name="Dunand C."/>
            <person name="Henrissat B."/>
            <person name="Grigoriev I.V."/>
            <person name="Hibbett D."/>
            <person name="Nagy L.G."/>
            <person name="Martin F.M."/>
        </authorList>
    </citation>
    <scope>NUCLEOTIDE SEQUENCE</scope>
    <source>
        <strain evidence="1">P2</strain>
    </source>
</reference>